<evidence type="ECO:0000313" key="1">
    <source>
        <dbReference type="EMBL" id="MFC3124349.1"/>
    </source>
</evidence>
<reference evidence="2" key="1">
    <citation type="journal article" date="2019" name="Int. J. Syst. Evol. Microbiol.">
        <title>The Global Catalogue of Microorganisms (GCM) 10K type strain sequencing project: providing services to taxonomists for standard genome sequencing and annotation.</title>
        <authorList>
            <consortium name="The Broad Institute Genomics Platform"/>
            <consortium name="The Broad Institute Genome Sequencing Center for Infectious Disease"/>
            <person name="Wu L."/>
            <person name="Ma J."/>
        </authorList>
    </citation>
    <scope>NUCLEOTIDE SEQUENCE [LARGE SCALE GENOMIC DNA]</scope>
    <source>
        <strain evidence="2">KCTC 52094</strain>
    </source>
</reference>
<proteinExistence type="predicted"/>
<sequence length="90" mass="9687">MVGGMVEVRDYVLWPKHIHGDATLRDELLALDAGAVVTLDIGGVVGTWAKMAAGKHGMPTPGLRALGQARTHWHGLFQNERGAVLPIRKP</sequence>
<dbReference type="RefSeq" id="WP_379594775.1">
    <property type="nucleotide sequence ID" value="NZ_JBHRTN010000005.1"/>
</dbReference>
<dbReference type="EMBL" id="JBHRTN010000005">
    <property type="protein sequence ID" value="MFC3124349.1"/>
    <property type="molecule type" value="Genomic_DNA"/>
</dbReference>
<organism evidence="1 2">
    <name type="scientific">Teichococcus globiformis</name>
    <dbReference type="NCBI Taxonomy" id="2307229"/>
    <lineage>
        <taxon>Bacteria</taxon>
        <taxon>Pseudomonadati</taxon>
        <taxon>Pseudomonadota</taxon>
        <taxon>Alphaproteobacteria</taxon>
        <taxon>Acetobacterales</taxon>
        <taxon>Roseomonadaceae</taxon>
        <taxon>Roseomonas</taxon>
    </lineage>
</organism>
<protein>
    <submittedName>
        <fullName evidence="1">Uncharacterized protein</fullName>
    </submittedName>
</protein>
<accession>A0ABV7FVE3</accession>
<keyword evidence="2" id="KW-1185">Reference proteome</keyword>
<name>A0ABV7FVE3_9PROT</name>
<gene>
    <name evidence="1" type="ORF">ACFOD4_04685</name>
</gene>
<evidence type="ECO:0000313" key="2">
    <source>
        <dbReference type="Proteomes" id="UP001595593"/>
    </source>
</evidence>
<dbReference type="Proteomes" id="UP001595593">
    <property type="component" value="Unassembled WGS sequence"/>
</dbReference>
<comment type="caution">
    <text evidence="1">The sequence shown here is derived from an EMBL/GenBank/DDBJ whole genome shotgun (WGS) entry which is preliminary data.</text>
</comment>